<dbReference type="InterPro" id="IPR025870">
    <property type="entry name" value="Glyoxalase-like_dom"/>
</dbReference>
<name>A0A6A6QV85_9PEZI</name>
<feature type="region of interest" description="Disordered" evidence="1">
    <location>
        <begin position="310"/>
        <end position="331"/>
    </location>
</feature>
<dbReference type="PANTHER" id="PTHR40265">
    <property type="entry name" value="BLL2707 PROTEIN"/>
    <property type="match status" value="1"/>
</dbReference>
<evidence type="ECO:0000313" key="3">
    <source>
        <dbReference type="EMBL" id="KAF2494827.1"/>
    </source>
</evidence>
<dbReference type="PANTHER" id="PTHR40265:SF1">
    <property type="entry name" value="GLYOXALASE-LIKE DOMAIN-CONTAINING PROTEIN"/>
    <property type="match status" value="1"/>
</dbReference>
<dbReference type="Pfam" id="PF13468">
    <property type="entry name" value="Glyoxalase_3"/>
    <property type="match status" value="1"/>
</dbReference>
<dbReference type="SUPFAM" id="SSF54593">
    <property type="entry name" value="Glyoxalase/Bleomycin resistance protein/Dihydroxybiphenyl dioxygenase"/>
    <property type="match status" value="1"/>
</dbReference>
<gene>
    <name evidence="3" type="ORF">BU16DRAFT_527805</name>
</gene>
<feature type="domain" description="Glyoxalase-like" evidence="2">
    <location>
        <begin position="6"/>
        <end position="198"/>
    </location>
</feature>
<sequence>MPPPHLDHIVIFVPYASVQSVPTWLTTQFTVSPGGRHGDNKTENKLILLPDGCYIELIAFIDDDVTLREGHWWGDKQTGIADLAFTTEGAAGLCIDNVAERLTKSNAEGGLPVVYQQPQHGARNRPDGTRVEWEVTFPAGTGSKRGLVPFFCHDVTPRDLRVPLREASARHPSGAHGVKSLTIMVPGEKVAALAKTWEAILDAKNEGTEKEARFTVGSVHEVEDTPDPVIIIKAPEEEWQKERVKEMGFLIGELKVGAFNTILAGTEKRVDSDTEFDFGKMLLAHPLPPAWPRAEGMEPVGTREWSGPAVPFEVSHSDHANTDDLGSTVHA</sequence>
<accession>A0A6A6QV85</accession>
<dbReference type="InterPro" id="IPR029068">
    <property type="entry name" value="Glyas_Bleomycin-R_OHBP_Dase"/>
</dbReference>
<evidence type="ECO:0000313" key="4">
    <source>
        <dbReference type="Proteomes" id="UP000799750"/>
    </source>
</evidence>
<evidence type="ECO:0000259" key="2">
    <source>
        <dbReference type="Pfam" id="PF13468"/>
    </source>
</evidence>
<keyword evidence="4" id="KW-1185">Reference proteome</keyword>
<dbReference type="Gene3D" id="3.10.180.10">
    <property type="entry name" value="2,3-Dihydroxybiphenyl 1,2-Dioxygenase, domain 1"/>
    <property type="match status" value="1"/>
</dbReference>
<evidence type="ECO:0000256" key="1">
    <source>
        <dbReference type="SAM" id="MobiDB-lite"/>
    </source>
</evidence>
<dbReference type="Proteomes" id="UP000799750">
    <property type="component" value="Unassembled WGS sequence"/>
</dbReference>
<reference evidence="3" key="1">
    <citation type="journal article" date="2020" name="Stud. Mycol.">
        <title>101 Dothideomycetes genomes: a test case for predicting lifestyles and emergence of pathogens.</title>
        <authorList>
            <person name="Haridas S."/>
            <person name="Albert R."/>
            <person name="Binder M."/>
            <person name="Bloem J."/>
            <person name="Labutti K."/>
            <person name="Salamov A."/>
            <person name="Andreopoulos B."/>
            <person name="Baker S."/>
            <person name="Barry K."/>
            <person name="Bills G."/>
            <person name="Bluhm B."/>
            <person name="Cannon C."/>
            <person name="Castanera R."/>
            <person name="Culley D."/>
            <person name="Daum C."/>
            <person name="Ezra D."/>
            <person name="Gonzalez J."/>
            <person name="Henrissat B."/>
            <person name="Kuo A."/>
            <person name="Liang C."/>
            <person name="Lipzen A."/>
            <person name="Lutzoni F."/>
            <person name="Magnuson J."/>
            <person name="Mondo S."/>
            <person name="Nolan M."/>
            <person name="Ohm R."/>
            <person name="Pangilinan J."/>
            <person name="Park H.-J."/>
            <person name="Ramirez L."/>
            <person name="Alfaro M."/>
            <person name="Sun H."/>
            <person name="Tritt A."/>
            <person name="Yoshinaga Y."/>
            <person name="Zwiers L.-H."/>
            <person name="Turgeon B."/>
            <person name="Goodwin S."/>
            <person name="Spatafora J."/>
            <person name="Crous P."/>
            <person name="Grigoriev I."/>
        </authorList>
    </citation>
    <scope>NUCLEOTIDE SEQUENCE</scope>
    <source>
        <strain evidence="3">CBS 269.34</strain>
    </source>
</reference>
<dbReference type="EMBL" id="MU004190">
    <property type="protein sequence ID" value="KAF2494827.1"/>
    <property type="molecule type" value="Genomic_DNA"/>
</dbReference>
<proteinExistence type="predicted"/>
<organism evidence="3 4">
    <name type="scientific">Lophium mytilinum</name>
    <dbReference type="NCBI Taxonomy" id="390894"/>
    <lineage>
        <taxon>Eukaryota</taxon>
        <taxon>Fungi</taxon>
        <taxon>Dikarya</taxon>
        <taxon>Ascomycota</taxon>
        <taxon>Pezizomycotina</taxon>
        <taxon>Dothideomycetes</taxon>
        <taxon>Pleosporomycetidae</taxon>
        <taxon>Mytilinidiales</taxon>
        <taxon>Mytilinidiaceae</taxon>
        <taxon>Lophium</taxon>
    </lineage>
</organism>
<dbReference type="AlphaFoldDB" id="A0A6A6QV85"/>
<protein>
    <recommendedName>
        <fullName evidence="2">Glyoxalase-like domain-containing protein</fullName>
    </recommendedName>
</protein>
<dbReference type="OrthoDB" id="408973at2759"/>